<dbReference type="InterPro" id="IPR004680">
    <property type="entry name" value="Cit_transptr-like_dom"/>
</dbReference>
<keyword evidence="4" id="KW-0677">Repeat</keyword>
<proteinExistence type="inferred from homology"/>
<feature type="compositionally biased region" description="Basic and acidic residues" evidence="8">
    <location>
        <begin position="922"/>
        <end position="931"/>
    </location>
</feature>
<evidence type="ECO:0000313" key="12">
    <source>
        <dbReference type="Proteomes" id="UP000241890"/>
    </source>
</evidence>
<evidence type="ECO:0000256" key="9">
    <source>
        <dbReference type="SAM" id="Phobius"/>
    </source>
</evidence>
<feature type="domain" description="RCK C-terminal" evidence="10">
    <location>
        <begin position="402"/>
        <end position="490"/>
    </location>
</feature>
<sequence>MAVPFGWEGWFTLGCLAVMFIVLVRDWMPADFALVATLGVLMAAQIVTTSEGLEGFSSSAVLTVAILYVVAAGINSTGALDHVFGKVLGNPKSLAIAQLRLMVPVAIASAFLNNTPLCAVMIPLVQRWARRIKQPVSQLMIPLSFSSILGGTITLIGTSTNLVIAGKFEDQFPGQSIGLFDVGAVGVSAAMTGLIYIILFSPLLLPGFEELERRSRKALGLDGAGGKSIISNQDPQADVSAPSGGSGAIGGDFTVACIVTAYSTIVGKAVDEAGLRGLNGLYLTSVQRGQRMHNAVGPEFVINENDILFFTGLVDHFHEFCLTHGFELVTDANEDQHLQHPDLAHASVLSSEDEESDAESVASVQSHLRHSQQSLEPIGWGEAGASASVASVKKQKPKGAKSRMERKNTFEERIIKVVVRSGSTLEGKTAKECKFRKRYDAAILSLYRAGEQVSIRGNLGRIPLEVGDVLLLVTGNDFDWGNEVIQQDLKPLISEAVIAEQARDGSRIESAIDHLNHASQQELEREFLIPMRVNENTQLRGARSLVGQTVESAGLRGLPGLFLVAVEHSDGTVEHVVGPEMVLAANDMLWFAGEREAVATLRRIPGLHPPDTQAQKLKVQPVQRRLVECVVSMRSHLVGKTVRESKFRTQYEAAIIAVHRQGRRVLSKIGDIELRAGDVLILDTGPNFVQRYRDNPNFLLVTEIDDSSPPHFDKFYIALVSVIIMLVMYVVFSDYITLIEPAIFVSGIMLVTGILTPESARAAVSWDVIVTIAAAFGLSNALSNTGVATTVGNALVDLAEITGTGYVGVLTAVKDSTLSKRLPAWMRCKRDVADPEIEMREEAAAASSNASSSSADSDAGHEATSKTPGSPSQPGDGSLRMTRTSHNSNDDVELAVEPVQSPTAGEQVGDASSFGSPSAQRANKDLEMAQV</sequence>
<feature type="region of interest" description="Disordered" evidence="8">
    <location>
        <begin position="840"/>
        <end position="931"/>
    </location>
</feature>
<dbReference type="InterPro" id="IPR051679">
    <property type="entry name" value="DASS-Related_Transporters"/>
</dbReference>
<keyword evidence="5 9" id="KW-1133">Transmembrane helix</keyword>
<feature type="compositionally biased region" description="Polar residues" evidence="8">
    <location>
        <begin position="865"/>
        <end position="887"/>
    </location>
</feature>
<dbReference type="InParanoid" id="A0A2R5GBH8"/>
<comment type="subcellular location">
    <subcellularLocation>
        <location evidence="1">Membrane</location>
        <topology evidence="1">Multi-pass membrane protein</topology>
    </subcellularLocation>
</comment>
<feature type="compositionally biased region" description="Low complexity" evidence="8">
    <location>
        <begin position="844"/>
        <end position="857"/>
    </location>
</feature>
<keyword evidence="2" id="KW-0813">Transport</keyword>
<evidence type="ECO:0000256" key="4">
    <source>
        <dbReference type="ARBA" id="ARBA00022737"/>
    </source>
</evidence>
<comment type="similarity">
    <text evidence="7">Belongs to the divalent anion:Na+ symporter (DASS) superfamily. Na+/sulfate symporter (TC 2.A.47.4) family.</text>
</comment>
<dbReference type="AlphaFoldDB" id="A0A2R5GBH8"/>
<dbReference type="GO" id="GO:0015116">
    <property type="term" value="F:sulfate transmembrane transporter activity"/>
    <property type="evidence" value="ECO:0007669"/>
    <property type="project" value="UniProtKB-ARBA"/>
</dbReference>
<dbReference type="PROSITE" id="PS51202">
    <property type="entry name" value="RCK_C"/>
    <property type="match status" value="4"/>
</dbReference>
<evidence type="ECO:0000313" key="11">
    <source>
        <dbReference type="EMBL" id="GBG28342.1"/>
    </source>
</evidence>
<feature type="transmembrane region" description="Helical" evidence="9">
    <location>
        <begin position="60"/>
        <end position="79"/>
    </location>
</feature>
<accession>A0A2R5GBH8</accession>
<dbReference type="OrthoDB" id="442352at2759"/>
<feature type="transmembrane region" description="Helical" evidence="9">
    <location>
        <begin position="7"/>
        <end position="24"/>
    </location>
</feature>
<organism evidence="11 12">
    <name type="scientific">Hondaea fermentalgiana</name>
    <dbReference type="NCBI Taxonomy" id="2315210"/>
    <lineage>
        <taxon>Eukaryota</taxon>
        <taxon>Sar</taxon>
        <taxon>Stramenopiles</taxon>
        <taxon>Bigyra</taxon>
        <taxon>Labyrinthulomycetes</taxon>
        <taxon>Thraustochytrida</taxon>
        <taxon>Thraustochytriidae</taxon>
        <taxon>Hondaea</taxon>
    </lineage>
</organism>
<dbReference type="PANTHER" id="PTHR43652">
    <property type="entry name" value="BASIC AMINO ACID ANTIPORTER YFCC-RELATED"/>
    <property type="match status" value="1"/>
</dbReference>
<evidence type="ECO:0000256" key="5">
    <source>
        <dbReference type="ARBA" id="ARBA00022989"/>
    </source>
</evidence>
<comment type="caution">
    <text evidence="11">The sequence shown here is derived from an EMBL/GenBank/DDBJ whole genome shotgun (WGS) entry which is preliminary data.</text>
</comment>
<feature type="transmembrane region" description="Helical" evidence="9">
    <location>
        <begin position="99"/>
        <end position="122"/>
    </location>
</feature>
<keyword evidence="3 9" id="KW-0812">Transmembrane</keyword>
<dbReference type="GO" id="GO:0008324">
    <property type="term" value="F:monoatomic cation transmembrane transporter activity"/>
    <property type="evidence" value="ECO:0007669"/>
    <property type="project" value="InterPro"/>
</dbReference>
<feature type="transmembrane region" description="Helical" evidence="9">
    <location>
        <begin position="30"/>
        <end position="48"/>
    </location>
</feature>
<dbReference type="Gene3D" id="3.30.70.1450">
    <property type="entry name" value="Regulator of K+ conductance, C-terminal domain"/>
    <property type="match status" value="4"/>
</dbReference>
<gene>
    <name evidence="11" type="ORF">FCC1311_045652</name>
</gene>
<reference evidence="11 12" key="1">
    <citation type="submission" date="2017-12" db="EMBL/GenBank/DDBJ databases">
        <title>Sequencing, de novo assembly and annotation of complete genome of a new Thraustochytrid species, strain FCC1311.</title>
        <authorList>
            <person name="Sedici K."/>
            <person name="Godart F."/>
            <person name="Aiese Cigliano R."/>
            <person name="Sanseverino W."/>
            <person name="Barakat M."/>
            <person name="Ortet P."/>
            <person name="Marechal E."/>
            <person name="Cagnac O."/>
            <person name="Amato A."/>
        </authorList>
    </citation>
    <scope>NUCLEOTIDE SEQUENCE [LARGE SCALE GENOMIC DNA]</scope>
</reference>
<keyword evidence="6 9" id="KW-0472">Membrane</keyword>
<dbReference type="GO" id="GO:0006813">
    <property type="term" value="P:potassium ion transport"/>
    <property type="evidence" value="ECO:0007669"/>
    <property type="project" value="InterPro"/>
</dbReference>
<evidence type="ECO:0000256" key="8">
    <source>
        <dbReference type="SAM" id="MobiDB-lite"/>
    </source>
</evidence>
<feature type="domain" description="RCK C-terminal" evidence="10">
    <location>
        <begin position="521"/>
        <end position="607"/>
    </location>
</feature>
<evidence type="ECO:0000256" key="1">
    <source>
        <dbReference type="ARBA" id="ARBA00004141"/>
    </source>
</evidence>
<evidence type="ECO:0000259" key="10">
    <source>
        <dbReference type="PROSITE" id="PS51202"/>
    </source>
</evidence>
<feature type="domain" description="RCK C-terminal" evidence="10">
    <location>
        <begin position="242"/>
        <end position="326"/>
    </location>
</feature>
<feature type="transmembrane region" description="Helical" evidence="9">
    <location>
        <begin position="184"/>
        <end position="208"/>
    </location>
</feature>
<dbReference type="Pfam" id="PF03600">
    <property type="entry name" value="CitMHS"/>
    <property type="match status" value="1"/>
</dbReference>
<feature type="transmembrane region" description="Helical" evidence="9">
    <location>
        <begin position="143"/>
        <end position="164"/>
    </location>
</feature>
<dbReference type="PANTHER" id="PTHR43652:SF2">
    <property type="entry name" value="BASIC AMINO ACID ANTIPORTER YFCC-RELATED"/>
    <property type="match status" value="1"/>
</dbReference>
<dbReference type="SUPFAM" id="SSF116726">
    <property type="entry name" value="TrkA C-terminal domain-like"/>
    <property type="match status" value="4"/>
</dbReference>
<evidence type="ECO:0000256" key="7">
    <source>
        <dbReference type="ARBA" id="ARBA00061614"/>
    </source>
</evidence>
<evidence type="ECO:0000256" key="2">
    <source>
        <dbReference type="ARBA" id="ARBA00022448"/>
    </source>
</evidence>
<protein>
    <submittedName>
        <fullName evidence="11">Sodium/sulfate cotransporter 1</fullName>
    </submittedName>
</protein>
<dbReference type="InterPro" id="IPR006037">
    <property type="entry name" value="RCK_C"/>
</dbReference>
<dbReference type="EMBL" id="BEYU01000040">
    <property type="protein sequence ID" value="GBG28342.1"/>
    <property type="molecule type" value="Genomic_DNA"/>
</dbReference>
<name>A0A2R5GBH8_9STRA</name>
<dbReference type="Proteomes" id="UP000241890">
    <property type="component" value="Unassembled WGS sequence"/>
</dbReference>
<dbReference type="GO" id="GO:0005886">
    <property type="term" value="C:plasma membrane"/>
    <property type="evidence" value="ECO:0007669"/>
    <property type="project" value="TreeGrafter"/>
</dbReference>
<dbReference type="FunFam" id="3.30.70.1450:FF:000009">
    <property type="entry name" value="SLC13 family permease"/>
    <property type="match status" value="1"/>
</dbReference>
<dbReference type="Pfam" id="PF02080">
    <property type="entry name" value="TrkA_C"/>
    <property type="match status" value="3"/>
</dbReference>
<evidence type="ECO:0000256" key="6">
    <source>
        <dbReference type="ARBA" id="ARBA00023136"/>
    </source>
</evidence>
<evidence type="ECO:0000256" key="3">
    <source>
        <dbReference type="ARBA" id="ARBA00022692"/>
    </source>
</evidence>
<dbReference type="InterPro" id="IPR036721">
    <property type="entry name" value="RCK_C_sf"/>
</dbReference>
<feature type="transmembrane region" description="Helical" evidence="9">
    <location>
        <begin position="715"/>
        <end position="732"/>
    </location>
</feature>
<feature type="domain" description="RCK C-terminal" evidence="10">
    <location>
        <begin position="614"/>
        <end position="698"/>
    </location>
</feature>
<keyword evidence="12" id="KW-1185">Reference proteome</keyword>